<evidence type="ECO:0000256" key="9">
    <source>
        <dbReference type="ARBA" id="ARBA00025617"/>
    </source>
</evidence>
<gene>
    <name evidence="12" type="primary">Eaf</name>
    <name evidence="12" type="ORF">CEXT_474481</name>
</gene>
<dbReference type="Proteomes" id="UP001054945">
    <property type="component" value="Unassembled WGS sequence"/>
</dbReference>
<evidence type="ECO:0000256" key="5">
    <source>
        <dbReference type="ARBA" id="ARBA00023015"/>
    </source>
</evidence>
<protein>
    <recommendedName>
        <fullName evidence="3">Ell-associated factor Eaf</fullName>
    </recommendedName>
</protein>
<evidence type="ECO:0000256" key="8">
    <source>
        <dbReference type="ARBA" id="ARBA00023242"/>
    </source>
</evidence>
<evidence type="ECO:0000256" key="1">
    <source>
        <dbReference type="ARBA" id="ARBA00004123"/>
    </source>
</evidence>
<keyword evidence="13" id="KW-1185">Reference proteome</keyword>
<proteinExistence type="inferred from homology"/>
<sequence>MASKLGLSNEVKEIKLGQSFRRNDKFQSESFHTFRYDFMPASLDTKKRAVVDVGDGNQVTVTVPHIDGAGTANSVFKGSKKQYQKECVLIYDHITGDLTLEKLTYNVQLKDTRSFKGRSEGKRSSTPIENGFSSKRSPMPNKLSPQQKPHSTSLDRYSPIQKCSPLPKSPVRNQPSPNSSSNHSMPSLTNLTSKPPPAIVEAPSMPTPMDICDGPEIGVLSSSSSSGSSSSEESSDSSSSDNESEMPAAHKPQTIQAPPVVTNGYSPKKKVASNGYFSSPNMPSTSPSMPSVSPSMPSVSSSMPSVTPSMPSVTPSMPSFLPSMPKFSQLSEDLQLSESDSDSD</sequence>
<evidence type="ECO:0000259" key="11">
    <source>
        <dbReference type="Pfam" id="PF09816"/>
    </source>
</evidence>
<evidence type="ECO:0000313" key="13">
    <source>
        <dbReference type="Proteomes" id="UP001054945"/>
    </source>
</evidence>
<dbReference type="GO" id="GO:0003711">
    <property type="term" value="F:transcription elongation factor activity"/>
    <property type="evidence" value="ECO:0007669"/>
    <property type="project" value="TreeGrafter"/>
</dbReference>
<evidence type="ECO:0000256" key="3">
    <source>
        <dbReference type="ARBA" id="ARBA00021452"/>
    </source>
</evidence>
<dbReference type="InterPro" id="IPR027093">
    <property type="entry name" value="EAF_fam"/>
</dbReference>
<evidence type="ECO:0000256" key="10">
    <source>
        <dbReference type="SAM" id="MobiDB-lite"/>
    </source>
</evidence>
<keyword evidence="4" id="KW-0597">Phosphoprotein</keyword>
<feature type="compositionally biased region" description="Polar residues" evidence="10">
    <location>
        <begin position="143"/>
        <end position="155"/>
    </location>
</feature>
<keyword evidence="8" id="KW-0539">Nucleus</keyword>
<dbReference type="GO" id="GO:0006368">
    <property type="term" value="P:transcription elongation by RNA polymerase II"/>
    <property type="evidence" value="ECO:0007669"/>
    <property type="project" value="InterPro"/>
</dbReference>
<evidence type="ECO:0000256" key="2">
    <source>
        <dbReference type="ARBA" id="ARBA00007798"/>
    </source>
</evidence>
<name>A0AAV4VP57_CAEEX</name>
<keyword evidence="5" id="KW-0805">Transcription regulation</keyword>
<feature type="region of interest" description="Disordered" evidence="10">
    <location>
        <begin position="114"/>
        <end position="344"/>
    </location>
</feature>
<feature type="compositionally biased region" description="Polar residues" evidence="10">
    <location>
        <begin position="124"/>
        <end position="136"/>
    </location>
</feature>
<comment type="similarity">
    <text evidence="2">Belongs to the EAF family.</text>
</comment>
<comment type="function">
    <text evidence="9">Promotes transcriptional elongation by Su(Tpl)/ELL. Essential for development.</text>
</comment>
<keyword evidence="6" id="KW-0010">Activator</keyword>
<feature type="compositionally biased region" description="Low complexity" evidence="10">
    <location>
        <begin position="278"/>
        <end position="319"/>
    </location>
</feature>
<feature type="domain" description="Transcription elongation factor Eaf N-terminal" evidence="11">
    <location>
        <begin position="13"/>
        <end position="114"/>
    </location>
</feature>
<evidence type="ECO:0000256" key="7">
    <source>
        <dbReference type="ARBA" id="ARBA00023163"/>
    </source>
</evidence>
<dbReference type="PANTHER" id="PTHR15970:SF2">
    <property type="entry name" value="ELL-ASSOCIATED FACTOR EAF"/>
    <property type="match status" value="1"/>
</dbReference>
<reference evidence="12 13" key="1">
    <citation type="submission" date="2021-06" db="EMBL/GenBank/DDBJ databases">
        <title>Caerostris extrusa draft genome.</title>
        <authorList>
            <person name="Kono N."/>
            <person name="Arakawa K."/>
        </authorList>
    </citation>
    <scope>NUCLEOTIDE SEQUENCE [LARGE SCALE GENOMIC DNA]</scope>
</reference>
<dbReference type="InterPro" id="IPR019194">
    <property type="entry name" value="Tscrpt_elong_fac_Eaf_N"/>
</dbReference>
<evidence type="ECO:0000256" key="6">
    <source>
        <dbReference type="ARBA" id="ARBA00023159"/>
    </source>
</evidence>
<evidence type="ECO:0000256" key="4">
    <source>
        <dbReference type="ARBA" id="ARBA00022553"/>
    </source>
</evidence>
<comment type="subcellular location">
    <subcellularLocation>
        <location evidence="1">Nucleus</location>
    </subcellularLocation>
</comment>
<organism evidence="12 13">
    <name type="scientific">Caerostris extrusa</name>
    <name type="common">Bark spider</name>
    <name type="synonym">Caerostris bankana</name>
    <dbReference type="NCBI Taxonomy" id="172846"/>
    <lineage>
        <taxon>Eukaryota</taxon>
        <taxon>Metazoa</taxon>
        <taxon>Ecdysozoa</taxon>
        <taxon>Arthropoda</taxon>
        <taxon>Chelicerata</taxon>
        <taxon>Arachnida</taxon>
        <taxon>Araneae</taxon>
        <taxon>Araneomorphae</taxon>
        <taxon>Entelegynae</taxon>
        <taxon>Araneoidea</taxon>
        <taxon>Araneidae</taxon>
        <taxon>Caerostris</taxon>
    </lineage>
</organism>
<feature type="compositionally biased region" description="Low complexity" evidence="10">
    <location>
        <begin position="328"/>
        <end position="338"/>
    </location>
</feature>
<dbReference type="PANTHER" id="PTHR15970">
    <property type="entry name" value="ELL-ASSOCIATED FACTOR EAF"/>
    <property type="match status" value="1"/>
</dbReference>
<dbReference type="Pfam" id="PF09816">
    <property type="entry name" value="EAF"/>
    <property type="match status" value="1"/>
</dbReference>
<comment type="caution">
    <text evidence="12">The sequence shown here is derived from an EMBL/GenBank/DDBJ whole genome shotgun (WGS) entry which is preliminary data.</text>
</comment>
<evidence type="ECO:0000313" key="12">
    <source>
        <dbReference type="EMBL" id="GIY72092.1"/>
    </source>
</evidence>
<accession>A0AAV4VP57</accession>
<feature type="compositionally biased region" description="Low complexity" evidence="10">
    <location>
        <begin position="169"/>
        <end position="190"/>
    </location>
</feature>
<dbReference type="GO" id="GO:0032783">
    <property type="term" value="C:super elongation complex"/>
    <property type="evidence" value="ECO:0007669"/>
    <property type="project" value="InterPro"/>
</dbReference>
<dbReference type="AlphaFoldDB" id="A0AAV4VP57"/>
<feature type="compositionally biased region" description="Low complexity" evidence="10">
    <location>
        <begin position="221"/>
        <end position="241"/>
    </location>
</feature>
<keyword evidence="7" id="KW-0804">Transcription</keyword>
<dbReference type="EMBL" id="BPLR01014896">
    <property type="protein sequence ID" value="GIY72092.1"/>
    <property type="molecule type" value="Genomic_DNA"/>
</dbReference>
<feature type="compositionally biased region" description="Basic and acidic residues" evidence="10">
    <location>
        <begin position="114"/>
        <end position="123"/>
    </location>
</feature>